<dbReference type="Proteomes" id="UP000243446">
    <property type="component" value="Unassembled WGS sequence"/>
</dbReference>
<dbReference type="RefSeq" id="WP_100535074.1">
    <property type="nucleotide sequence ID" value="NZ_CBDBYO010000017.1"/>
</dbReference>
<organism evidence="4 5">
    <name type="scientific">Acinetobacter pseudolwoffii</name>
    <dbReference type="NCBI Taxonomy" id="2053287"/>
    <lineage>
        <taxon>Bacteria</taxon>
        <taxon>Pseudomonadati</taxon>
        <taxon>Pseudomonadota</taxon>
        <taxon>Gammaproteobacteria</taxon>
        <taxon>Moraxellales</taxon>
        <taxon>Moraxellaceae</taxon>
        <taxon>Acinetobacter</taxon>
    </lineage>
</organism>
<keyword evidence="3" id="KW-0812">Transmembrane</keyword>
<feature type="coiled-coil region" evidence="1">
    <location>
        <begin position="403"/>
        <end position="437"/>
    </location>
</feature>
<proteinExistence type="predicted"/>
<feature type="transmembrane region" description="Helical" evidence="3">
    <location>
        <begin position="41"/>
        <end position="63"/>
    </location>
</feature>
<protein>
    <recommendedName>
        <fullName evidence="6">Phage tail tape measure protein</fullName>
    </recommendedName>
</protein>
<gene>
    <name evidence="4" type="ORF">CWI32_08200</name>
</gene>
<dbReference type="GeneID" id="97176665"/>
<dbReference type="AlphaFoldDB" id="A0A2H9YS73"/>
<evidence type="ECO:0000256" key="3">
    <source>
        <dbReference type="SAM" id="Phobius"/>
    </source>
</evidence>
<evidence type="ECO:0000256" key="1">
    <source>
        <dbReference type="SAM" id="Coils"/>
    </source>
</evidence>
<evidence type="ECO:0000313" key="4">
    <source>
        <dbReference type="EMBL" id="PJO75500.1"/>
    </source>
</evidence>
<evidence type="ECO:0000256" key="2">
    <source>
        <dbReference type="SAM" id="MobiDB-lite"/>
    </source>
</evidence>
<keyword evidence="3" id="KW-1133">Transmembrane helix</keyword>
<reference evidence="4 5" key="1">
    <citation type="submission" date="2017-11" db="EMBL/GenBank/DDBJ databases">
        <title>Revising the taxonomy of the Acinetobacter lwoffii group: the description of Acinetobacter pseudolwoffii sp. nov. and emended description of Acinetobacter lwoffii.</title>
        <authorList>
            <person name="Nemec A."/>
            <person name="Radolfova-Krizova L."/>
        </authorList>
    </citation>
    <scope>NUCLEOTIDE SEQUENCE [LARGE SCALE GENOMIC DNA]</scope>
    <source>
        <strain evidence="4 5">ANC 5044</strain>
    </source>
</reference>
<comment type="caution">
    <text evidence="4">The sequence shown here is derived from an EMBL/GenBank/DDBJ whole genome shotgun (WGS) entry which is preliminary data.</text>
</comment>
<dbReference type="EMBL" id="PHRG01000003">
    <property type="protein sequence ID" value="PJO75500.1"/>
    <property type="molecule type" value="Genomic_DNA"/>
</dbReference>
<name>A0A2H9YS73_9GAMM</name>
<keyword evidence="1" id="KW-0175">Coiled coil</keyword>
<evidence type="ECO:0000313" key="5">
    <source>
        <dbReference type="Proteomes" id="UP000243446"/>
    </source>
</evidence>
<accession>A0A2H9YS73</accession>
<feature type="region of interest" description="Disordered" evidence="2">
    <location>
        <begin position="834"/>
        <end position="858"/>
    </location>
</feature>
<keyword evidence="3" id="KW-0472">Membrane</keyword>
<evidence type="ECO:0008006" key="6">
    <source>
        <dbReference type="Google" id="ProtNLM"/>
    </source>
</evidence>
<sequence>MSTKLGTLTLDLIAKIGGFTGPIRDAERQTQSSFDKMRKHVNTYGTMAVASAAAVGAGILAMANEYANAARELQTFASISNTTTQEFQRMAVGAETMGISSEKLSDQLKDFNEKLGEFITIGSGGAVDFFEQIAIKTEGSAEAARKLALEMQNLSGPKALQLYVDKLEEAGVTQQQMSFYLESMASDTTNLIPLLRDGGKGFEYWADAAERAGVIMDEHAIEKANELRVQMDLLNLQLQGVKNQFIQGLMPALVSVGDGLSDATLQTNLMSDAGETLGEVFKGVAATGMGVYAVVKMLSNSIAGLAAQAVQSKQMVDKAAEGRGVLANLPGVKALKALTLGVANARTNPDSAVQMAVQDNAQVAEDVANSINRIYNDAVNQSVSAMAKIQNSQAGVTKGSDEWIKKQNEAAKATKENNKAQQELNRLLEEQARARDSISYDYMDDFAKFSVDLKRELEEIQKANFGSQESEYLAKAKARYEYEEEMYLRQITEEINTFKWSEEQKLDYFYETQRIIVSESGKYNDELKQLKLKALDEQYAIELQKARFHAQNVQQAMRESIKGLSYGVDEIFAQATMSPQDYDRWSLENDRSNAQLGLKNERVRVEQDIMTSDAYSTDDERYAALLEAHQEYRDAMAAIDVDYQQKTKDLEFQQYNEKMGMYSEMLSQASSIWGNMTQLVKDSQGEQSGAFKAMFLIQQGMAAAQAIIYANVASAAALAPPPIGLGPVAGAPLSSLIKINGYMSAGIIAGQTIAGMAHDGIDNIPKEGTWLLDKGERVVDSRTNADLKNMIANNDGGGPQININVPPGYTAEQSRGADGAVTIDIVEKRIKQSWGNLGNPNSYESKQVQRNTTAGVKR</sequence>